<keyword evidence="2" id="KW-1185">Reference proteome</keyword>
<evidence type="ECO:0000313" key="2">
    <source>
        <dbReference type="Proteomes" id="UP000789572"/>
    </source>
</evidence>
<evidence type="ECO:0000313" key="1">
    <source>
        <dbReference type="EMBL" id="CAG8612524.1"/>
    </source>
</evidence>
<comment type="caution">
    <text evidence="1">The sequence shown here is derived from an EMBL/GenBank/DDBJ whole genome shotgun (WGS) entry which is preliminary data.</text>
</comment>
<name>A0A9N9CRJ5_9GLOM</name>
<proteinExistence type="predicted"/>
<accession>A0A9N9CRJ5</accession>
<dbReference type="AlphaFoldDB" id="A0A9N9CRJ5"/>
<sequence length="271" mass="31349">MYHLITIIINESTTIQSSDSYKHCVGCSSPALDVQYKSTSKSEMQLQSKASKKEIRKPSCTSSERVIDTCGQDNGNGGESVRSTSHDKFNIFHSEEQHYLFGASIRDEWGTTKEERRQLFEMNKGPAKRREENYPKSPCYFVLPDSTPKWKCNCSMPSVSNRDRFDSYGNNPSVVVEMIANESDRYRIATSLDIQIQNYCYERVFRWDSMNGLLLFFGKFFKAVSEKSCEEAAWMVSGDRTVWEFDESEECNSRLVKDKKEGKKKNQKKRR</sequence>
<dbReference type="OrthoDB" id="2419433at2759"/>
<gene>
    <name evidence="1" type="ORF">POCULU_LOCUS8018</name>
</gene>
<dbReference type="EMBL" id="CAJVPJ010002081">
    <property type="protein sequence ID" value="CAG8612524.1"/>
    <property type="molecule type" value="Genomic_DNA"/>
</dbReference>
<dbReference type="Proteomes" id="UP000789572">
    <property type="component" value="Unassembled WGS sequence"/>
</dbReference>
<organism evidence="1 2">
    <name type="scientific">Paraglomus occultum</name>
    <dbReference type="NCBI Taxonomy" id="144539"/>
    <lineage>
        <taxon>Eukaryota</taxon>
        <taxon>Fungi</taxon>
        <taxon>Fungi incertae sedis</taxon>
        <taxon>Mucoromycota</taxon>
        <taxon>Glomeromycotina</taxon>
        <taxon>Glomeromycetes</taxon>
        <taxon>Paraglomerales</taxon>
        <taxon>Paraglomeraceae</taxon>
        <taxon>Paraglomus</taxon>
    </lineage>
</organism>
<reference evidence="1" key="1">
    <citation type="submission" date="2021-06" db="EMBL/GenBank/DDBJ databases">
        <authorList>
            <person name="Kallberg Y."/>
            <person name="Tangrot J."/>
            <person name="Rosling A."/>
        </authorList>
    </citation>
    <scope>NUCLEOTIDE SEQUENCE</scope>
    <source>
        <strain evidence="1">IA702</strain>
    </source>
</reference>
<protein>
    <submittedName>
        <fullName evidence="1">9681_t:CDS:1</fullName>
    </submittedName>
</protein>